<organism evidence="3">
    <name type="scientific">Perkinsus marinus (strain ATCC 50983 / TXsc)</name>
    <dbReference type="NCBI Taxonomy" id="423536"/>
    <lineage>
        <taxon>Eukaryota</taxon>
        <taxon>Sar</taxon>
        <taxon>Alveolata</taxon>
        <taxon>Perkinsozoa</taxon>
        <taxon>Perkinsea</taxon>
        <taxon>Perkinsida</taxon>
        <taxon>Perkinsidae</taxon>
        <taxon>Perkinsus</taxon>
    </lineage>
</organism>
<feature type="region of interest" description="Disordered" evidence="1">
    <location>
        <begin position="88"/>
        <end position="127"/>
    </location>
</feature>
<proteinExistence type="predicted"/>
<dbReference type="EMBL" id="GG676169">
    <property type="protein sequence ID" value="EER12172.1"/>
    <property type="molecule type" value="Genomic_DNA"/>
</dbReference>
<dbReference type="Proteomes" id="UP000007800">
    <property type="component" value="Unassembled WGS sequence"/>
</dbReference>
<dbReference type="GeneID" id="9061250"/>
<reference evidence="2 3" key="1">
    <citation type="submission" date="2008-07" db="EMBL/GenBank/DDBJ databases">
        <authorList>
            <person name="El-Sayed N."/>
            <person name="Caler E."/>
            <person name="Inman J."/>
            <person name="Amedeo P."/>
            <person name="Hass B."/>
            <person name="Wortman J."/>
        </authorList>
    </citation>
    <scope>NUCLEOTIDE SEQUENCE [LARGE SCALE GENOMIC DNA]</scope>
    <source>
        <strain evidence="3">ATCC 50983 / TXsc</strain>
    </source>
</reference>
<name>C5KTJ3_PERM5</name>
<feature type="compositionally biased region" description="Polar residues" evidence="1">
    <location>
        <begin position="28"/>
        <end position="58"/>
    </location>
</feature>
<evidence type="ECO:0000313" key="2">
    <source>
        <dbReference type="EMBL" id="EER12172.1"/>
    </source>
</evidence>
<sequence length="144" mass="16348">MGCTGSRPKKAPGREVRPLSVVEATKAGQDSRTSGELVSASTGAPTTPQSEPSSLWRTTNITWRSPHVPPSGRHCYHHYREPHINPSIKRYTHHPFSTTYQGSSGHRRHSSRTRSSCHRKHEHVERSLSTGWQDNFLTRRMQTR</sequence>
<evidence type="ECO:0000313" key="3">
    <source>
        <dbReference type="Proteomes" id="UP000007800"/>
    </source>
</evidence>
<dbReference type="InParanoid" id="C5KTJ3"/>
<keyword evidence="3" id="KW-1185">Reference proteome</keyword>
<evidence type="ECO:0000256" key="1">
    <source>
        <dbReference type="SAM" id="MobiDB-lite"/>
    </source>
</evidence>
<feature type="compositionally biased region" description="Basic residues" evidence="1">
    <location>
        <begin position="105"/>
        <end position="121"/>
    </location>
</feature>
<dbReference type="RefSeq" id="XP_002780377.1">
    <property type="nucleotide sequence ID" value="XM_002780331.1"/>
</dbReference>
<accession>C5KTJ3</accession>
<gene>
    <name evidence="2" type="ORF">Pmar_PMAR016573</name>
</gene>
<dbReference type="AlphaFoldDB" id="C5KTJ3"/>
<protein>
    <submittedName>
        <fullName evidence="2">Uncharacterized protein</fullName>
    </submittedName>
</protein>
<feature type="region of interest" description="Disordered" evidence="1">
    <location>
        <begin position="1"/>
        <end position="58"/>
    </location>
</feature>